<accession>A0A238W0J7</accession>
<name>A0A238W0J7_9ACTN</name>
<reference evidence="1 2" key="1">
    <citation type="submission" date="2017-06" db="EMBL/GenBank/DDBJ databases">
        <authorList>
            <person name="Kim H.J."/>
            <person name="Triplett B.A."/>
        </authorList>
    </citation>
    <scope>NUCLEOTIDE SEQUENCE [LARGE SCALE GENOMIC DNA]</scope>
    <source>
        <strain evidence="1 2">DSM 43151</strain>
    </source>
</reference>
<proteinExistence type="predicted"/>
<dbReference type="Proteomes" id="UP000198415">
    <property type="component" value="Unassembled WGS sequence"/>
</dbReference>
<sequence>MLHRYRILDAILALREFTVSDLVRYSGVKDNTVRTVLNREARLVERVGVRADGRRGGQQIQYRLRPDAENELIGILRSLDGFGANLPPRAENQEDDPVMLSLIAAENVLLRQLPQAPPGDREELVHLAAADYQTVQMLVADDGGEAATHRKVVELLLRLAEIEQEALRLTAPAPTGEQRDPSSLWAPLSQDGDKKIEAIGRDLYALLQSLPVLADRRLLPDLIRRISNSRFGQAILSAR</sequence>
<organism evidence="1 2">
    <name type="scientific">Actinoplanes regularis</name>
    <dbReference type="NCBI Taxonomy" id="52697"/>
    <lineage>
        <taxon>Bacteria</taxon>
        <taxon>Bacillati</taxon>
        <taxon>Actinomycetota</taxon>
        <taxon>Actinomycetes</taxon>
        <taxon>Micromonosporales</taxon>
        <taxon>Micromonosporaceae</taxon>
        <taxon>Actinoplanes</taxon>
    </lineage>
</organism>
<keyword evidence="2" id="KW-1185">Reference proteome</keyword>
<dbReference type="InterPro" id="IPR036390">
    <property type="entry name" value="WH_DNA-bd_sf"/>
</dbReference>
<protein>
    <submittedName>
        <fullName evidence="1">Uncharacterized protein</fullName>
    </submittedName>
</protein>
<evidence type="ECO:0000313" key="2">
    <source>
        <dbReference type="Proteomes" id="UP000198415"/>
    </source>
</evidence>
<dbReference type="AlphaFoldDB" id="A0A238W0J7"/>
<evidence type="ECO:0000313" key="1">
    <source>
        <dbReference type="EMBL" id="SNR39937.1"/>
    </source>
</evidence>
<gene>
    <name evidence="1" type="ORF">SAMN06264365_10243</name>
</gene>
<dbReference type="SUPFAM" id="SSF46785">
    <property type="entry name" value="Winged helix' DNA-binding domain"/>
    <property type="match status" value="1"/>
</dbReference>
<dbReference type="EMBL" id="FZNR01000002">
    <property type="protein sequence ID" value="SNR39937.1"/>
    <property type="molecule type" value="Genomic_DNA"/>
</dbReference>